<dbReference type="Proteomes" id="UP001629113">
    <property type="component" value="Unassembled WGS sequence"/>
</dbReference>
<organism evidence="2 3">
    <name type="scientific">Phlyctema vagabunda</name>
    <dbReference type="NCBI Taxonomy" id="108571"/>
    <lineage>
        <taxon>Eukaryota</taxon>
        <taxon>Fungi</taxon>
        <taxon>Dikarya</taxon>
        <taxon>Ascomycota</taxon>
        <taxon>Pezizomycotina</taxon>
        <taxon>Leotiomycetes</taxon>
        <taxon>Helotiales</taxon>
        <taxon>Dermateaceae</taxon>
        <taxon>Phlyctema</taxon>
    </lineage>
</organism>
<sequence length="144" mass="16953">MRYEKAKPPTIQAILGRVPRAFKRRVQRLRPLEPQRSDGRVREGDAEEVILLPFRDRLAEIRAIEDGGGWRRRVGSRIEQRGRGDLVAQEQRGDEGEELEEHLGQSEEEKRKRLFGPDLRQRQLAEQEGRKRDFIIRSLVPYIF</sequence>
<gene>
    <name evidence="2" type="ORF">PVAG01_04487</name>
</gene>
<comment type="caution">
    <text evidence="2">The sequence shown here is derived from an EMBL/GenBank/DDBJ whole genome shotgun (WGS) entry which is preliminary data.</text>
</comment>
<feature type="compositionally biased region" description="Basic and acidic residues" evidence="1">
    <location>
        <begin position="101"/>
        <end position="111"/>
    </location>
</feature>
<protein>
    <submittedName>
        <fullName evidence="2">Uncharacterized protein</fullName>
    </submittedName>
</protein>
<evidence type="ECO:0000313" key="2">
    <source>
        <dbReference type="EMBL" id="KAL3425206.1"/>
    </source>
</evidence>
<proteinExistence type="predicted"/>
<evidence type="ECO:0000313" key="3">
    <source>
        <dbReference type="Proteomes" id="UP001629113"/>
    </source>
</evidence>
<dbReference type="EMBL" id="JBFCZG010000003">
    <property type="protein sequence ID" value="KAL3425206.1"/>
    <property type="molecule type" value="Genomic_DNA"/>
</dbReference>
<reference evidence="2 3" key="1">
    <citation type="submission" date="2024-06" db="EMBL/GenBank/DDBJ databases">
        <title>Complete genome of Phlyctema vagabunda strain 19-DSS-EL-015.</title>
        <authorList>
            <person name="Fiorenzani C."/>
        </authorList>
    </citation>
    <scope>NUCLEOTIDE SEQUENCE [LARGE SCALE GENOMIC DNA]</scope>
    <source>
        <strain evidence="2 3">19-DSS-EL-015</strain>
    </source>
</reference>
<evidence type="ECO:0000256" key="1">
    <source>
        <dbReference type="SAM" id="MobiDB-lite"/>
    </source>
</evidence>
<accession>A0ABR4PPC9</accession>
<keyword evidence="3" id="KW-1185">Reference proteome</keyword>
<name>A0ABR4PPC9_9HELO</name>
<feature type="region of interest" description="Disordered" evidence="1">
    <location>
        <begin position="81"/>
        <end position="119"/>
    </location>
</feature>